<dbReference type="PANTHER" id="PTHR12422">
    <property type="entry name" value="GH09096P"/>
    <property type="match status" value="1"/>
</dbReference>
<feature type="domain" description="CYRIA/CYRIB Rac1 binding" evidence="5">
    <location>
        <begin position="14"/>
        <end position="305"/>
    </location>
</feature>
<reference evidence="6" key="1">
    <citation type="submission" date="2016-10" db="EMBL/GenBank/DDBJ databases">
        <authorList>
            <person name="Benchimol M."/>
            <person name="Almeida L.G."/>
            <person name="Vasconcelos A.T."/>
            <person name="Perreira-Neves A."/>
            <person name="Rosa I.A."/>
            <person name="Tasca T."/>
            <person name="Bogo M.R."/>
            <person name="de Souza W."/>
        </authorList>
    </citation>
    <scope>NUCLEOTIDE SEQUENCE [LARGE SCALE GENOMIC DNA]</scope>
    <source>
        <strain evidence="6">K</strain>
    </source>
</reference>
<dbReference type="RefSeq" id="XP_068361222.1">
    <property type="nucleotide sequence ID" value="XM_068503211.1"/>
</dbReference>
<evidence type="ECO:0000256" key="1">
    <source>
        <dbReference type="ARBA" id="ARBA00004635"/>
    </source>
</evidence>
<protein>
    <submittedName>
        <fullName evidence="6">Protein FAM49A</fullName>
    </submittedName>
</protein>
<keyword evidence="4" id="KW-0449">Lipoprotein</keyword>
<dbReference type="InterPro" id="IPR039789">
    <property type="entry name" value="CYRI"/>
</dbReference>
<dbReference type="GO" id="GO:0030833">
    <property type="term" value="P:regulation of actin filament polymerization"/>
    <property type="evidence" value="ECO:0007669"/>
    <property type="project" value="InterPro"/>
</dbReference>
<gene>
    <name evidence="6" type="ORF">TRFO_23537</name>
</gene>
<evidence type="ECO:0000256" key="2">
    <source>
        <dbReference type="ARBA" id="ARBA00005778"/>
    </source>
</evidence>
<dbReference type="Pfam" id="PF07159">
    <property type="entry name" value="CYRIA-B_Rac1-bd"/>
    <property type="match status" value="1"/>
</dbReference>
<proteinExistence type="inferred from homology"/>
<accession>A0A1J4KER5</accession>
<dbReference type="GeneID" id="94837915"/>
<comment type="caution">
    <text evidence="6">The sequence shown here is derived from an EMBL/GenBank/DDBJ whole genome shotgun (WGS) entry which is preliminary data.</text>
</comment>
<organism evidence="6 7">
    <name type="scientific">Tritrichomonas foetus</name>
    <dbReference type="NCBI Taxonomy" id="1144522"/>
    <lineage>
        <taxon>Eukaryota</taxon>
        <taxon>Metamonada</taxon>
        <taxon>Parabasalia</taxon>
        <taxon>Tritrichomonadida</taxon>
        <taxon>Tritrichomonadidae</taxon>
        <taxon>Tritrichomonas</taxon>
    </lineage>
</organism>
<dbReference type="InterPro" id="IPR009828">
    <property type="entry name" value="CYRIA/CYRIB_Rac1-bd"/>
</dbReference>
<dbReference type="OrthoDB" id="60973at2759"/>
<dbReference type="VEuPathDB" id="TrichDB:TRFO_23537"/>
<dbReference type="EMBL" id="MLAK01000678">
    <property type="protein sequence ID" value="OHT08086.1"/>
    <property type="molecule type" value="Genomic_DNA"/>
</dbReference>
<keyword evidence="7" id="KW-1185">Reference proteome</keyword>
<evidence type="ECO:0000256" key="4">
    <source>
        <dbReference type="ARBA" id="ARBA00023288"/>
    </source>
</evidence>
<dbReference type="AlphaFoldDB" id="A0A1J4KER5"/>
<name>A0A1J4KER5_9EUKA</name>
<dbReference type="GO" id="GO:0016020">
    <property type="term" value="C:membrane"/>
    <property type="evidence" value="ECO:0007669"/>
    <property type="project" value="UniProtKB-SubCell"/>
</dbReference>
<evidence type="ECO:0000259" key="5">
    <source>
        <dbReference type="Pfam" id="PF07159"/>
    </source>
</evidence>
<comment type="similarity">
    <text evidence="2">Belongs to the CYRI family.</text>
</comment>
<comment type="subcellular location">
    <subcellularLocation>
        <location evidence="1">Membrane</location>
        <topology evidence="1">Lipid-anchor</topology>
    </subcellularLocation>
</comment>
<dbReference type="GO" id="GO:0031267">
    <property type="term" value="F:small GTPase binding"/>
    <property type="evidence" value="ECO:0007669"/>
    <property type="project" value="InterPro"/>
</dbReference>
<keyword evidence="3" id="KW-0472">Membrane</keyword>
<dbReference type="Proteomes" id="UP000179807">
    <property type="component" value="Unassembled WGS sequence"/>
</dbReference>
<evidence type="ECO:0000256" key="3">
    <source>
        <dbReference type="ARBA" id="ARBA00023136"/>
    </source>
</evidence>
<evidence type="ECO:0000313" key="6">
    <source>
        <dbReference type="EMBL" id="OHT08086.1"/>
    </source>
</evidence>
<evidence type="ECO:0000313" key="7">
    <source>
        <dbReference type="Proteomes" id="UP000179807"/>
    </source>
</evidence>
<sequence length="310" mass="34580">MGGRSSAVKRSLPDIYNDLEHSQPNDGAEREIFNEFRSSVIEPSASIFSRFQNYQDGQGLAAQALANPSLETKGAAWDAIYPNVVLQMEVFGFAKTVSEKFVSLIRTVLEITSTKKNDVFNTSPAILKCFVDCFDIILKFDEIKLTLPKLLNDLAFFRRNVAAYNDDSSLDDLIDRSNQSTIFWAAPTPMLNDAILSLQSAYSTPNDQKRLFGLLGNVADLCTTIGFKNKGKDQKPLLLCLRCIVGATLIIDNISPTGAFTKKPYFNVKDAMKLLVQFTPKQTSLINAIIYSSKHLKDKQSDPKVQQLFR</sequence>